<dbReference type="PRINTS" id="PR00111">
    <property type="entry name" value="ABHYDROLASE"/>
</dbReference>
<dbReference type="InterPro" id="IPR029058">
    <property type="entry name" value="AB_hydrolase_fold"/>
</dbReference>
<dbReference type="Gene3D" id="3.30.300.30">
    <property type="match status" value="1"/>
</dbReference>
<dbReference type="InterPro" id="IPR050237">
    <property type="entry name" value="ATP-dep_AMP-bd_enzyme"/>
</dbReference>
<keyword evidence="3" id="KW-0436">Ligase</keyword>
<dbReference type="InterPro" id="IPR042099">
    <property type="entry name" value="ANL_N_sf"/>
</dbReference>
<dbReference type="SUPFAM" id="SSF56801">
    <property type="entry name" value="Acetyl-CoA synthetase-like"/>
    <property type="match status" value="1"/>
</dbReference>
<dbReference type="Pfam" id="PF00561">
    <property type="entry name" value="Abhydrolase_1"/>
    <property type="match status" value="1"/>
</dbReference>
<dbReference type="PANTHER" id="PTHR43767:SF12">
    <property type="entry name" value="AMP-DEPENDENT SYNTHETASE AND LIGASE"/>
    <property type="match status" value="1"/>
</dbReference>
<dbReference type="STRING" id="279058.LT85_4544"/>
<evidence type="ECO:0000313" key="3">
    <source>
        <dbReference type="EMBL" id="AIY43702.1"/>
    </source>
</evidence>
<dbReference type="OrthoDB" id="9780765at2"/>
<organism evidence="3 4">
    <name type="scientific">Collimonas arenae</name>
    <dbReference type="NCBI Taxonomy" id="279058"/>
    <lineage>
        <taxon>Bacteria</taxon>
        <taxon>Pseudomonadati</taxon>
        <taxon>Pseudomonadota</taxon>
        <taxon>Betaproteobacteria</taxon>
        <taxon>Burkholderiales</taxon>
        <taxon>Oxalobacteraceae</taxon>
        <taxon>Collimonas</taxon>
    </lineage>
</organism>
<dbReference type="EMBL" id="CP009962">
    <property type="protein sequence ID" value="AIY43702.1"/>
    <property type="molecule type" value="Genomic_DNA"/>
</dbReference>
<dbReference type="GO" id="GO:0004467">
    <property type="term" value="F:long-chain fatty acid-CoA ligase activity"/>
    <property type="evidence" value="ECO:0007669"/>
    <property type="project" value="UniProtKB-EC"/>
</dbReference>
<sequence length="869" mass="96912">MTFNTDLHRSTLTLPGRLARGGGAALEMSVLDAGPEYGRGTRSQQPTMVFIHGFGGRAAYWEYQLEQFQADYRVIALDLRGHGYTDAPTEADGARYDVPELVADIAAALDLLDLPPKFILVCHSFGGALSSYFLKQFPERVSALIMIASAARFRLRWAGRTLLRMPPPIFGMVRKLMPYFGITAARIYPPPHVVYLQNKNALLPWDGSDYLRAVKVPALVILGHRDILFDEAAYKEVASLIPGAEEVIVPVSAHQVMVERPDAVNRAIERFLQMQSDPAEQAERRIRQKAERRAARKQLESERPWLKFYDARTPYRIKLPTVALPRLLEATARRFGKTTALSYRGGKIDWRELDRQANRFAHGLIEMRVKPGERILLALPNIPSLVIAYFGILKAGAVAVLSDAATPAEILLTRIADAAAVMLVTTTNRYDELRDVLQSDRRAAGLRRVIFASMIDHMGWREKLKFAALHHVQEGHWLPWFRQDKQHRKQERRYLKFKQVLGRGAIYPVELVQDVNDIAVVVYTYGATGTPLPVALSHRNLATNALQLRHWLPESRPGDERFLAQQPLSSAYGLTGVLHLGVYLGATLILLPGAELEPLLKTVKKMRPTYFPTTPRMVRELAHTPGVRRYGLASIRVCAVSGSPLAQEIREEFEKLTRGRLVEAYGLTEASPAVLAMPLSARRNPGVVGVPLPDTEVKVVDLDSGETLPADTLGELWVRGPQLFAGYDQGYANATGAGPSATALNLIAKKISKERLHEGWFATGDVASIDEDGFVSIIDRKSNMLVRGGQRVFPRQIEEVLFEHPAVAVAHVKWSPDEEGVKHLRAEILLHHNMKLSVDDLLKYASKRLHADALPDSIAIEQKNTTVLF</sequence>
<evidence type="ECO:0000313" key="4">
    <source>
        <dbReference type="Proteomes" id="UP000030302"/>
    </source>
</evidence>
<dbReference type="PANTHER" id="PTHR43767">
    <property type="entry name" value="LONG-CHAIN-FATTY-ACID--COA LIGASE"/>
    <property type="match status" value="1"/>
</dbReference>
<dbReference type="Gene3D" id="3.40.50.1820">
    <property type="entry name" value="alpha/beta hydrolase"/>
    <property type="match status" value="1"/>
</dbReference>
<evidence type="ECO:0000259" key="1">
    <source>
        <dbReference type="Pfam" id="PF00501"/>
    </source>
</evidence>
<dbReference type="HOGENOM" id="CLU_330028_0_0_4"/>
<dbReference type="Proteomes" id="UP000030302">
    <property type="component" value="Chromosome"/>
</dbReference>
<dbReference type="InterPro" id="IPR000073">
    <property type="entry name" value="AB_hydrolase_1"/>
</dbReference>
<feature type="domain" description="AB hydrolase-1" evidence="2">
    <location>
        <begin position="46"/>
        <end position="149"/>
    </location>
</feature>
<gene>
    <name evidence="3" type="ORF">LT85_4544</name>
</gene>
<dbReference type="Gene3D" id="3.40.50.12780">
    <property type="entry name" value="N-terminal domain of ligase-like"/>
    <property type="match status" value="1"/>
</dbReference>
<dbReference type="Pfam" id="PF00501">
    <property type="entry name" value="AMP-binding"/>
    <property type="match status" value="1"/>
</dbReference>
<dbReference type="SUPFAM" id="SSF53474">
    <property type="entry name" value="alpha/beta-Hydrolases"/>
    <property type="match status" value="1"/>
</dbReference>
<dbReference type="InterPro" id="IPR045851">
    <property type="entry name" value="AMP-bd_C_sf"/>
</dbReference>
<evidence type="ECO:0000259" key="2">
    <source>
        <dbReference type="Pfam" id="PF00561"/>
    </source>
</evidence>
<dbReference type="KEGG" id="care:LT85_4544"/>
<keyword evidence="4" id="KW-1185">Reference proteome</keyword>
<dbReference type="EC" id="6.2.1.3" evidence="3"/>
<dbReference type="RefSeq" id="WP_156117614.1">
    <property type="nucleotide sequence ID" value="NZ_CP009962.1"/>
</dbReference>
<dbReference type="AlphaFoldDB" id="A0A0A1FLB6"/>
<name>A0A0A1FLB6_9BURK</name>
<feature type="domain" description="AMP-dependent synthetase/ligase" evidence="1">
    <location>
        <begin position="328"/>
        <end position="727"/>
    </location>
</feature>
<proteinExistence type="predicted"/>
<reference evidence="4" key="1">
    <citation type="journal article" date="2014" name="Soil Biol. Biochem.">
        <title>Structure and function of bacterial communities in ageing soils: Insights from the Mendocino ecological staircase.</title>
        <authorList>
            <person name="Uroz S."/>
            <person name="Tech J.J."/>
            <person name="Sawaya N.A."/>
            <person name="Frey-Klett P."/>
            <person name="Leveau J.H.J."/>
        </authorList>
    </citation>
    <scope>NUCLEOTIDE SEQUENCE [LARGE SCALE GENOMIC DNA]</scope>
    <source>
        <strain evidence="4">Cal35</strain>
    </source>
</reference>
<accession>A0A0A1FLB6</accession>
<dbReference type="InterPro" id="IPR000873">
    <property type="entry name" value="AMP-dep_synth/lig_dom"/>
</dbReference>
<protein>
    <submittedName>
        <fullName evidence="3">Long-chain-fatty-acid--CoA ligase</fullName>
        <ecNumber evidence="3">6.2.1.3</ecNumber>
    </submittedName>
</protein>